<reference evidence="1 2" key="1">
    <citation type="journal article" date="2016" name="Front. Microbiol.">
        <title>Genomic Resource of Rice Seed Associated Bacteria.</title>
        <authorList>
            <person name="Midha S."/>
            <person name="Bansal K."/>
            <person name="Sharma S."/>
            <person name="Kumar N."/>
            <person name="Patil P.P."/>
            <person name="Chaudhry V."/>
            <person name="Patil P.B."/>
        </authorList>
    </citation>
    <scope>NUCLEOTIDE SEQUENCE [LARGE SCALE GENOMIC DNA]</scope>
    <source>
        <strain evidence="1 2">NS96</strain>
    </source>
</reference>
<dbReference type="RefSeq" id="WP_058638995.1">
    <property type="nucleotide sequence ID" value="NZ_LDSN01000036.1"/>
</dbReference>
<dbReference type="EMBL" id="LDSN01000036">
    <property type="protein sequence ID" value="KTT16879.1"/>
    <property type="molecule type" value="Genomic_DNA"/>
</dbReference>
<name>A0AAJ0LIP8_9PSED</name>
<evidence type="ECO:0000313" key="1">
    <source>
        <dbReference type="EMBL" id="KTT16879.1"/>
    </source>
</evidence>
<protein>
    <submittedName>
        <fullName evidence="1">Uncharacterized protein</fullName>
    </submittedName>
</protein>
<proteinExistence type="predicted"/>
<dbReference type="Proteomes" id="UP000071644">
    <property type="component" value="Unassembled WGS sequence"/>
</dbReference>
<comment type="caution">
    <text evidence="1">The sequence shown here is derived from an EMBL/GenBank/DDBJ whole genome shotgun (WGS) entry which is preliminary data.</text>
</comment>
<gene>
    <name evidence="1" type="ORF">NS96R_14085</name>
</gene>
<evidence type="ECO:0000313" key="2">
    <source>
        <dbReference type="Proteomes" id="UP000071644"/>
    </source>
</evidence>
<sequence length="153" mass="17087">MKILCTIGGYGSNGADAVTIAAHRTPDGTLAIVKQTEKCILERQEGMALVTNLKLPAYDSLFKEEHLSDAIRSYREMVGQDRLTFSERAMRYKPRIETDGIDEKGQQYRLDPNIDNAQMAILAIVHFVDRQFAITSSASMADRVAKLYAIMSI</sequence>
<accession>A0AAJ0LIP8</accession>
<organism evidence="1 2">
    <name type="scientific">Pseudomonas parafulva</name>
    <dbReference type="NCBI Taxonomy" id="157782"/>
    <lineage>
        <taxon>Bacteria</taxon>
        <taxon>Pseudomonadati</taxon>
        <taxon>Pseudomonadota</taxon>
        <taxon>Gammaproteobacteria</taxon>
        <taxon>Pseudomonadales</taxon>
        <taxon>Pseudomonadaceae</taxon>
        <taxon>Pseudomonas</taxon>
    </lineage>
</organism>
<dbReference type="AlphaFoldDB" id="A0AAJ0LIP8"/>